<keyword evidence="6 10" id="KW-0863">Zinc-finger</keyword>
<dbReference type="InterPro" id="IPR018957">
    <property type="entry name" value="Znf_C3HC4_RING-type"/>
</dbReference>
<dbReference type="InterPro" id="IPR017907">
    <property type="entry name" value="Znf_RING_CS"/>
</dbReference>
<dbReference type="PROSITE" id="PS00518">
    <property type="entry name" value="ZF_RING_1"/>
    <property type="match status" value="1"/>
</dbReference>
<dbReference type="GO" id="GO:0016567">
    <property type="term" value="P:protein ubiquitination"/>
    <property type="evidence" value="ECO:0007669"/>
    <property type="project" value="UniProtKB-UniPathway"/>
</dbReference>
<dbReference type="Proteomes" id="UP000015453">
    <property type="component" value="Unassembled WGS sequence"/>
</dbReference>
<comment type="catalytic activity">
    <reaction evidence="1 11">
        <text>S-ubiquitinyl-[E2 ubiquitin-conjugating enzyme]-L-cysteine + [acceptor protein]-L-lysine = [E2 ubiquitin-conjugating enzyme]-L-cysteine + N(6)-ubiquitinyl-[acceptor protein]-L-lysine.</text>
        <dbReference type="EC" id="2.3.2.27"/>
    </reaction>
</comment>
<dbReference type="PROSITE" id="PS50089">
    <property type="entry name" value="ZF_RING_2"/>
    <property type="match status" value="1"/>
</dbReference>
<evidence type="ECO:0000256" key="9">
    <source>
        <dbReference type="ARBA" id="ARBA00023136"/>
    </source>
</evidence>
<dbReference type="InterPro" id="IPR013083">
    <property type="entry name" value="Znf_RING/FYVE/PHD"/>
</dbReference>
<organism evidence="13 14">
    <name type="scientific">Genlisea aurea</name>
    <dbReference type="NCBI Taxonomy" id="192259"/>
    <lineage>
        <taxon>Eukaryota</taxon>
        <taxon>Viridiplantae</taxon>
        <taxon>Streptophyta</taxon>
        <taxon>Embryophyta</taxon>
        <taxon>Tracheophyta</taxon>
        <taxon>Spermatophyta</taxon>
        <taxon>Magnoliopsida</taxon>
        <taxon>eudicotyledons</taxon>
        <taxon>Gunneridae</taxon>
        <taxon>Pentapetalae</taxon>
        <taxon>asterids</taxon>
        <taxon>lamiids</taxon>
        <taxon>Lamiales</taxon>
        <taxon>Lentibulariaceae</taxon>
        <taxon>Genlisea</taxon>
    </lineage>
</organism>
<dbReference type="Pfam" id="PF00097">
    <property type="entry name" value="zf-C3HC4"/>
    <property type="match status" value="1"/>
</dbReference>
<comment type="subcellular location">
    <subcellularLocation>
        <location evidence="2">Endomembrane system</location>
    </subcellularLocation>
    <subcellularLocation>
        <location evidence="11">Endoplasmic reticulum membrane</location>
        <topology evidence="11">Single-pass type IV membrane protein</topology>
    </subcellularLocation>
</comment>
<evidence type="ECO:0000256" key="10">
    <source>
        <dbReference type="PROSITE-ProRule" id="PRU00175"/>
    </source>
</evidence>
<dbReference type="PANTHER" id="PTHR12313">
    <property type="entry name" value="E3 UBIQUITIN-PROTEIN LIGASE RNF5-RELATED"/>
    <property type="match status" value="1"/>
</dbReference>
<evidence type="ECO:0000256" key="7">
    <source>
        <dbReference type="ARBA" id="ARBA00022786"/>
    </source>
</evidence>
<dbReference type="GO" id="GO:0061630">
    <property type="term" value="F:ubiquitin protein ligase activity"/>
    <property type="evidence" value="ECO:0007669"/>
    <property type="project" value="UniProtKB-UniRule"/>
</dbReference>
<accession>S8D110</accession>
<name>S8D110_9LAMI</name>
<comment type="domain">
    <text evidence="11">The RING-type zinc finger domain is responsible for E3 ligase activity.</text>
</comment>
<dbReference type="EMBL" id="AUSU01000572">
    <property type="protein sequence ID" value="EPS73080.1"/>
    <property type="molecule type" value="Genomic_DNA"/>
</dbReference>
<evidence type="ECO:0000313" key="14">
    <source>
        <dbReference type="Proteomes" id="UP000015453"/>
    </source>
</evidence>
<keyword evidence="14" id="KW-1185">Reference proteome</keyword>
<dbReference type="GO" id="GO:0006511">
    <property type="term" value="P:ubiquitin-dependent protein catabolic process"/>
    <property type="evidence" value="ECO:0007669"/>
    <property type="project" value="UniProtKB-UniRule"/>
</dbReference>
<keyword evidence="11" id="KW-0256">Endoplasmic reticulum</keyword>
<dbReference type="Gene3D" id="3.30.40.10">
    <property type="entry name" value="Zinc/RING finger domain, C3HC4 (zinc finger)"/>
    <property type="match status" value="1"/>
</dbReference>
<feature type="non-terminal residue" evidence="13">
    <location>
        <position position="1"/>
    </location>
</feature>
<keyword evidence="9" id="KW-0472">Membrane</keyword>
<dbReference type="AlphaFoldDB" id="S8D110"/>
<dbReference type="GO" id="GO:0005789">
    <property type="term" value="C:endoplasmic reticulum membrane"/>
    <property type="evidence" value="ECO:0007669"/>
    <property type="project" value="UniProtKB-SubCell"/>
</dbReference>
<keyword evidence="4 11" id="KW-0808">Transferase</keyword>
<dbReference type="SUPFAM" id="SSF57850">
    <property type="entry name" value="RING/U-box"/>
    <property type="match status" value="1"/>
</dbReference>
<dbReference type="EC" id="2.3.2.27" evidence="11"/>
<sequence length="69" mass="7887">GFECNICLDVVEEPVVTLCGHLYCWPCIYRWIIGFPPMDEETTTPPPRRCPVCKKEVSEDTLIPLYGRG</sequence>
<keyword evidence="7 11" id="KW-0833">Ubl conjugation pathway</keyword>
<keyword evidence="8 11" id="KW-0862">Zinc</keyword>
<proteinExistence type="predicted"/>
<dbReference type="InterPro" id="IPR045103">
    <property type="entry name" value="RNF5/RNF185-like"/>
</dbReference>
<reference evidence="13 14" key="1">
    <citation type="journal article" date="2013" name="BMC Genomics">
        <title>The miniature genome of a carnivorous plant Genlisea aurea contains a low number of genes and short non-coding sequences.</title>
        <authorList>
            <person name="Leushkin E.V."/>
            <person name="Sutormin R.A."/>
            <person name="Nabieva E.R."/>
            <person name="Penin A.A."/>
            <person name="Kondrashov A.S."/>
            <person name="Logacheva M.D."/>
        </authorList>
    </citation>
    <scope>NUCLEOTIDE SEQUENCE [LARGE SCALE GENOMIC DNA]</scope>
</reference>
<evidence type="ECO:0000313" key="13">
    <source>
        <dbReference type="EMBL" id="EPS73080.1"/>
    </source>
</evidence>
<evidence type="ECO:0000256" key="11">
    <source>
        <dbReference type="RuleBase" id="RU369090"/>
    </source>
</evidence>
<comment type="caution">
    <text evidence="13">The sequence shown here is derived from an EMBL/GenBank/DDBJ whole genome shotgun (WGS) entry which is preliminary data.</text>
</comment>
<evidence type="ECO:0000256" key="3">
    <source>
        <dbReference type="ARBA" id="ARBA00004906"/>
    </source>
</evidence>
<evidence type="ECO:0000259" key="12">
    <source>
        <dbReference type="PROSITE" id="PS50089"/>
    </source>
</evidence>
<keyword evidence="5 11" id="KW-0479">Metal-binding</keyword>
<dbReference type="UniPathway" id="UPA00143"/>
<evidence type="ECO:0000256" key="8">
    <source>
        <dbReference type="ARBA" id="ARBA00022833"/>
    </source>
</evidence>
<comment type="function">
    <text evidence="11">E3 ubiquitin-protein ligase.</text>
</comment>
<dbReference type="GO" id="GO:0008270">
    <property type="term" value="F:zinc ion binding"/>
    <property type="evidence" value="ECO:0007669"/>
    <property type="project" value="UniProtKB-KW"/>
</dbReference>
<gene>
    <name evidence="13" type="ORF">M569_01681</name>
</gene>
<protein>
    <recommendedName>
        <fullName evidence="11">E3 ubiquitin-protein ligase RMA</fullName>
        <ecNumber evidence="11">2.3.2.27</ecNumber>
    </recommendedName>
    <alternativeName>
        <fullName evidence="11">Protein RING membrane-anchor</fullName>
    </alternativeName>
    <alternativeName>
        <fullName evidence="11">RING-type E3 ubiquitin transferase RMA</fullName>
    </alternativeName>
</protein>
<evidence type="ECO:0000256" key="6">
    <source>
        <dbReference type="ARBA" id="ARBA00022771"/>
    </source>
</evidence>
<dbReference type="OrthoDB" id="1737391at2759"/>
<evidence type="ECO:0000256" key="5">
    <source>
        <dbReference type="ARBA" id="ARBA00022723"/>
    </source>
</evidence>
<feature type="non-terminal residue" evidence="13">
    <location>
        <position position="69"/>
    </location>
</feature>
<comment type="pathway">
    <text evidence="3 11">Protein modification; protein ubiquitination.</text>
</comment>
<evidence type="ECO:0000256" key="2">
    <source>
        <dbReference type="ARBA" id="ARBA00004308"/>
    </source>
</evidence>
<evidence type="ECO:0000256" key="4">
    <source>
        <dbReference type="ARBA" id="ARBA00022679"/>
    </source>
</evidence>
<evidence type="ECO:0000256" key="1">
    <source>
        <dbReference type="ARBA" id="ARBA00000900"/>
    </source>
</evidence>
<dbReference type="InterPro" id="IPR001841">
    <property type="entry name" value="Znf_RING"/>
</dbReference>
<feature type="domain" description="RING-type" evidence="12">
    <location>
        <begin position="4"/>
        <end position="54"/>
    </location>
</feature>
<dbReference type="SMART" id="SM00184">
    <property type="entry name" value="RING"/>
    <property type="match status" value="1"/>
</dbReference>